<keyword evidence="2" id="KW-0472">Membrane</keyword>
<evidence type="ECO:0000313" key="4">
    <source>
        <dbReference type="EMBL" id="CAB4626068.1"/>
    </source>
</evidence>
<dbReference type="EMBL" id="CAEZVG010000048">
    <property type="protein sequence ID" value="CAB4626068.1"/>
    <property type="molecule type" value="Genomic_DNA"/>
</dbReference>
<dbReference type="CDD" id="cd06530">
    <property type="entry name" value="S26_SPase_I"/>
    <property type="match status" value="1"/>
</dbReference>
<gene>
    <name evidence="3" type="ORF">UFOPK1440_00240</name>
    <name evidence="4" type="ORF">UFOPK1946_00852</name>
</gene>
<dbReference type="InterPro" id="IPR019533">
    <property type="entry name" value="Peptidase_S26"/>
</dbReference>
<evidence type="ECO:0000256" key="1">
    <source>
        <dbReference type="SAM" id="Coils"/>
    </source>
</evidence>
<dbReference type="EMBL" id="CAEZSP010000006">
    <property type="protein sequence ID" value="CAB4537397.1"/>
    <property type="molecule type" value="Genomic_DNA"/>
</dbReference>
<keyword evidence="2" id="KW-1133">Transmembrane helix</keyword>
<dbReference type="PRINTS" id="PR00728">
    <property type="entry name" value="SIGNALPTASE"/>
</dbReference>
<keyword evidence="2" id="KW-0812">Transmembrane</keyword>
<dbReference type="InterPro" id="IPR001733">
    <property type="entry name" value="Peptidase_S26B"/>
</dbReference>
<evidence type="ECO:0000256" key="2">
    <source>
        <dbReference type="SAM" id="Phobius"/>
    </source>
</evidence>
<name>A0A6J6INZ8_9ZZZZ</name>
<evidence type="ECO:0000313" key="3">
    <source>
        <dbReference type="EMBL" id="CAB4537397.1"/>
    </source>
</evidence>
<feature type="transmembrane region" description="Helical" evidence="2">
    <location>
        <begin position="148"/>
        <end position="165"/>
    </location>
</feature>
<dbReference type="GO" id="GO:0004252">
    <property type="term" value="F:serine-type endopeptidase activity"/>
    <property type="evidence" value="ECO:0007669"/>
    <property type="project" value="InterPro"/>
</dbReference>
<keyword evidence="1" id="KW-0175">Coiled coil</keyword>
<feature type="coiled-coil region" evidence="1">
    <location>
        <begin position="190"/>
        <end position="217"/>
    </location>
</feature>
<organism evidence="4">
    <name type="scientific">freshwater metagenome</name>
    <dbReference type="NCBI Taxonomy" id="449393"/>
    <lineage>
        <taxon>unclassified sequences</taxon>
        <taxon>metagenomes</taxon>
        <taxon>ecological metagenomes</taxon>
    </lineage>
</organism>
<dbReference type="AlphaFoldDB" id="A0A6J6INZ8"/>
<dbReference type="GO" id="GO:0016020">
    <property type="term" value="C:membrane"/>
    <property type="evidence" value="ECO:0007669"/>
    <property type="project" value="InterPro"/>
</dbReference>
<sequence>MAQELKVSRKARSAAFLALALLAALIPAILTSQYGFGFSPILTGSMAPTANPGDLFITRLLPASELQVGDIIAINNQITGTYYSHRIHELRSVNGAIRIITKGDANESPDREPFMVSPVGKVSKIIKALPNIGQPMVYINTVQGRQSAATFLVLSNVLALFLILFRKKIFFSSTPEKVYKELFIEERRNTAQYRELIDNLQESLAIEREENEKVGSKYE</sequence>
<accession>A0A6J6INZ8</accession>
<reference evidence="4" key="1">
    <citation type="submission" date="2020-05" db="EMBL/GenBank/DDBJ databases">
        <authorList>
            <person name="Chiriac C."/>
            <person name="Salcher M."/>
            <person name="Ghai R."/>
            <person name="Kavagutti S V."/>
        </authorList>
    </citation>
    <scope>NUCLEOTIDE SEQUENCE</scope>
</reference>
<dbReference type="GO" id="GO:0006465">
    <property type="term" value="P:signal peptide processing"/>
    <property type="evidence" value="ECO:0007669"/>
    <property type="project" value="InterPro"/>
</dbReference>
<protein>
    <submittedName>
        <fullName evidence="4">Unannotated protein</fullName>
    </submittedName>
</protein>
<dbReference type="NCBIfam" id="TIGR02228">
    <property type="entry name" value="sigpep_I_arch"/>
    <property type="match status" value="1"/>
</dbReference>
<proteinExistence type="predicted"/>